<feature type="compositionally biased region" description="Basic and acidic residues" evidence="1">
    <location>
        <begin position="392"/>
        <end position="404"/>
    </location>
</feature>
<dbReference type="SUPFAM" id="SSF56672">
    <property type="entry name" value="DNA/RNA polymerases"/>
    <property type="match status" value="1"/>
</dbReference>
<keyword evidence="4" id="KW-1185">Reference proteome</keyword>
<reference evidence="3" key="1">
    <citation type="journal article" date="2023" name="Mol. Biol. Evol.">
        <title>Third-Generation Sequencing Reveals the Adaptive Role of the Epigenome in Three Deep-Sea Polychaetes.</title>
        <authorList>
            <person name="Perez M."/>
            <person name="Aroh O."/>
            <person name="Sun Y."/>
            <person name="Lan Y."/>
            <person name="Juniper S.K."/>
            <person name="Young C.R."/>
            <person name="Angers B."/>
            <person name="Qian P.Y."/>
        </authorList>
    </citation>
    <scope>NUCLEOTIDE SEQUENCE</scope>
    <source>
        <strain evidence="3">R07B-5</strain>
    </source>
</reference>
<dbReference type="Pfam" id="PF00078">
    <property type="entry name" value="RVT_1"/>
    <property type="match status" value="1"/>
</dbReference>
<evidence type="ECO:0000313" key="4">
    <source>
        <dbReference type="Proteomes" id="UP001209878"/>
    </source>
</evidence>
<evidence type="ECO:0000259" key="2">
    <source>
        <dbReference type="PROSITE" id="PS50878"/>
    </source>
</evidence>
<feature type="domain" description="Reverse transcriptase" evidence="2">
    <location>
        <begin position="1"/>
        <end position="227"/>
    </location>
</feature>
<gene>
    <name evidence="3" type="ORF">NP493_1527g00048</name>
</gene>
<dbReference type="InterPro" id="IPR000477">
    <property type="entry name" value="RT_dom"/>
</dbReference>
<dbReference type="AlphaFoldDB" id="A0AAD9JZX4"/>
<feature type="region of interest" description="Disordered" evidence="1">
    <location>
        <begin position="390"/>
        <end position="419"/>
    </location>
</feature>
<comment type="caution">
    <text evidence="3">The sequence shown here is derived from an EMBL/GenBank/DDBJ whole genome shotgun (WGS) entry which is preliminary data.</text>
</comment>
<dbReference type="PROSITE" id="PS50878">
    <property type="entry name" value="RT_POL"/>
    <property type="match status" value="1"/>
</dbReference>
<dbReference type="CDD" id="cd01650">
    <property type="entry name" value="RT_nLTR_like"/>
    <property type="match status" value="1"/>
</dbReference>
<dbReference type="Proteomes" id="UP001209878">
    <property type="component" value="Unassembled WGS sequence"/>
</dbReference>
<accession>A0AAD9JZX4</accession>
<organism evidence="3 4">
    <name type="scientific">Ridgeia piscesae</name>
    <name type="common">Tubeworm</name>
    <dbReference type="NCBI Taxonomy" id="27915"/>
    <lineage>
        <taxon>Eukaryota</taxon>
        <taxon>Metazoa</taxon>
        <taxon>Spiralia</taxon>
        <taxon>Lophotrochozoa</taxon>
        <taxon>Annelida</taxon>
        <taxon>Polychaeta</taxon>
        <taxon>Sedentaria</taxon>
        <taxon>Canalipalpata</taxon>
        <taxon>Sabellida</taxon>
        <taxon>Siboglinidae</taxon>
        <taxon>Ridgeia</taxon>
    </lineage>
</organism>
<name>A0AAD9JZX4_RIDPI</name>
<dbReference type="PANTHER" id="PTHR47027">
    <property type="entry name" value="REVERSE TRANSCRIPTASE DOMAIN-CONTAINING PROTEIN"/>
    <property type="match status" value="1"/>
</dbReference>
<evidence type="ECO:0000313" key="3">
    <source>
        <dbReference type="EMBL" id="KAK2162301.1"/>
    </source>
</evidence>
<dbReference type="PANTHER" id="PTHR47027:SF8">
    <property type="entry name" value="RIBONUCLEASE H"/>
    <property type="match status" value="1"/>
</dbReference>
<dbReference type="EMBL" id="JAODUO010001528">
    <property type="protein sequence ID" value="KAK2162301.1"/>
    <property type="molecule type" value="Genomic_DNA"/>
</dbReference>
<protein>
    <recommendedName>
        <fullName evidence="2">Reverse transcriptase domain-containing protein</fullName>
    </recommendedName>
</protein>
<sequence>MLKILLNRLKPQAEKIIAEEQAGFRPGRSTTEQIYNLRILCEKYLQHQQDLYHVFIDFKKAFDRVWHAALWATMRHFNINANLIRMIQNLYEKATSAVYLNNNTGDWFRTTVGVRQGCVLSPTLFNIFLERIMTDALNEHEGIVSIGGRNITNLRFADDIDGLAGREEELADLVERLDKTSTAFGMQINAEKTKLMTNNTNGFSTDIRVNGEKLDCVNRFKYLGAIIADEGSKPEILAMIAQAKAALAKLKTIWNDRNIALSSKMRLMRSLVMSIFLYACESWTLTADTERRIQAMEMRCLRKLLGITYRDHISNEEVRNRTRQAIGHHENLLTTVKRRKLKWYGHITRSSGLAKTILRGTAQGGRTRSRQKKRWEDNIPEWTGMTLGAATRKTERREEWRELVARSPVAPQRSTKTTG</sequence>
<evidence type="ECO:0000256" key="1">
    <source>
        <dbReference type="SAM" id="MobiDB-lite"/>
    </source>
</evidence>
<dbReference type="InterPro" id="IPR043502">
    <property type="entry name" value="DNA/RNA_pol_sf"/>
</dbReference>
<proteinExistence type="predicted"/>